<protein>
    <recommendedName>
        <fullName evidence="2">Lipid/polyisoprenoid-binding YceI-like domain-containing protein</fullName>
    </recommendedName>
</protein>
<evidence type="ECO:0000256" key="1">
    <source>
        <dbReference type="SAM" id="SignalP"/>
    </source>
</evidence>
<gene>
    <name evidence="3" type="ORF">HELGO_WM21162</name>
</gene>
<keyword evidence="1" id="KW-0732">Signal</keyword>
<name>A0A6S6T5C3_9BACT</name>
<dbReference type="Gene3D" id="2.40.128.110">
    <property type="entry name" value="Lipid/polyisoprenoid-binding, YceI-like"/>
    <property type="match status" value="1"/>
</dbReference>
<proteinExistence type="predicted"/>
<accession>A0A6S6T5C3</accession>
<evidence type="ECO:0000313" key="3">
    <source>
        <dbReference type="EMBL" id="CAA6814014.1"/>
    </source>
</evidence>
<dbReference type="SUPFAM" id="SSF101874">
    <property type="entry name" value="YceI-like"/>
    <property type="match status" value="1"/>
</dbReference>
<dbReference type="SMART" id="SM00867">
    <property type="entry name" value="YceI"/>
    <property type="match status" value="1"/>
</dbReference>
<dbReference type="InterPro" id="IPR007372">
    <property type="entry name" value="Lipid/polyisoprenoid-bd_YceI"/>
</dbReference>
<feature type="domain" description="Lipid/polyisoprenoid-binding YceI-like" evidence="2">
    <location>
        <begin position="22"/>
        <end position="192"/>
    </location>
</feature>
<dbReference type="Pfam" id="PF04264">
    <property type="entry name" value="YceI"/>
    <property type="match status" value="1"/>
</dbReference>
<evidence type="ECO:0000259" key="2">
    <source>
        <dbReference type="SMART" id="SM00867"/>
    </source>
</evidence>
<dbReference type="EMBL" id="CACVAX010000040">
    <property type="protein sequence ID" value="CAA6814014.1"/>
    <property type="molecule type" value="Genomic_DNA"/>
</dbReference>
<reference evidence="3" key="1">
    <citation type="submission" date="2020-01" db="EMBL/GenBank/DDBJ databases">
        <authorList>
            <person name="Meier V. D."/>
            <person name="Meier V D."/>
        </authorList>
    </citation>
    <scope>NUCLEOTIDE SEQUENCE</scope>
    <source>
        <strain evidence="3">HLG_WM_MAG_04</strain>
    </source>
</reference>
<dbReference type="PANTHER" id="PTHR34406">
    <property type="entry name" value="PROTEIN YCEI"/>
    <property type="match status" value="1"/>
</dbReference>
<feature type="chain" id="PRO_5027596661" description="Lipid/polyisoprenoid-binding YceI-like domain-containing protein" evidence="1">
    <location>
        <begin position="21"/>
        <end position="194"/>
    </location>
</feature>
<dbReference type="AlphaFoldDB" id="A0A6S6T5C3"/>
<feature type="signal peptide" evidence="1">
    <location>
        <begin position="1"/>
        <end position="20"/>
    </location>
</feature>
<dbReference type="InterPro" id="IPR036761">
    <property type="entry name" value="TTHA0802/YceI-like_sf"/>
</dbReference>
<organism evidence="3">
    <name type="scientific">uncultured Sulfurovum sp</name>
    <dbReference type="NCBI Taxonomy" id="269237"/>
    <lineage>
        <taxon>Bacteria</taxon>
        <taxon>Pseudomonadati</taxon>
        <taxon>Campylobacterota</taxon>
        <taxon>Epsilonproteobacteria</taxon>
        <taxon>Campylobacterales</taxon>
        <taxon>Sulfurovaceae</taxon>
        <taxon>Sulfurovum</taxon>
        <taxon>environmental samples</taxon>
    </lineage>
</organism>
<dbReference type="PANTHER" id="PTHR34406:SF1">
    <property type="entry name" value="PROTEIN YCEI"/>
    <property type="match status" value="1"/>
</dbReference>
<sequence length="194" mass="21908">MKNFTKLLAVSVLTFGFANASQYMLDNAHSNVGFSVKHLMITNVNGKFKTYDANIDFDEQTKVFNTFKATVQTKSVDTGIEKRDEHLRSEDFFLSDKYPTMTFVMKSYKMDDDKDEGKMIGELTIRGITKVVTFDVEDIATVKDLKGKERVGFSLEGKINRLDYDLKWNKVLEFGGVTVGENVKIAIDVAAIKS</sequence>